<gene>
    <name evidence="1" type="ORF">ACJMK2_021219</name>
</gene>
<evidence type="ECO:0000313" key="2">
    <source>
        <dbReference type="Proteomes" id="UP001634394"/>
    </source>
</evidence>
<name>A0ABD3U4J1_SINWO</name>
<proteinExistence type="predicted"/>
<organism evidence="1 2">
    <name type="scientific">Sinanodonta woodiana</name>
    <name type="common">Chinese pond mussel</name>
    <name type="synonym">Anodonta woodiana</name>
    <dbReference type="NCBI Taxonomy" id="1069815"/>
    <lineage>
        <taxon>Eukaryota</taxon>
        <taxon>Metazoa</taxon>
        <taxon>Spiralia</taxon>
        <taxon>Lophotrochozoa</taxon>
        <taxon>Mollusca</taxon>
        <taxon>Bivalvia</taxon>
        <taxon>Autobranchia</taxon>
        <taxon>Heteroconchia</taxon>
        <taxon>Palaeoheterodonta</taxon>
        <taxon>Unionida</taxon>
        <taxon>Unionoidea</taxon>
        <taxon>Unionidae</taxon>
        <taxon>Unioninae</taxon>
        <taxon>Sinanodonta</taxon>
    </lineage>
</organism>
<evidence type="ECO:0000313" key="1">
    <source>
        <dbReference type="EMBL" id="KAL3843277.1"/>
    </source>
</evidence>
<protein>
    <submittedName>
        <fullName evidence="1">Uncharacterized protein</fullName>
    </submittedName>
</protein>
<sequence length="189" mass="21212">MIGRLVQVVREMKIWQNGSMDLVTSVYHPGFVDMFFNYSHKCELSTNTTSGAVDLFTESQEPIRLISFQELLDALQMGEIVNFSSMIFLCQGFAPHPFEILGGAIREFDSYEESGGQVITSTVQVTASYDKDDNQDYANIMNLRVYDNTLVVVSLTEATGADMELKSQIEYNCEFQTDMPGGSAVFYRA</sequence>
<keyword evidence="2" id="KW-1185">Reference proteome</keyword>
<dbReference type="AlphaFoldDB" id="A0ABD3U4J1"/>
<comment type="caution">
    <text evidence="1">The sequence shown here is derived from an EMBL/GenBank/DDBJ whole genome shotgun (WGS) entry which is preliminary data.</text>
</comment>
<accession>A0ABD3U4J1</accession>
<dbReference type="Proteomes" id="UP001634394">
    <property type="component" value="Unassembled WGS sequence"/>
</dbReference>
<dbReference type="EMBL" id="JBJQND010000017">
    <property type="protein sequence ID" value="KAL3843277.1"/>
    <property type="molecule type" value="Genomic_DNA"/>
</dbReference>
<reference evidence="1 2" key="1">
    <citation type="submission" date="2024-11" db="EMBL/GenBank/DDBJ databases">
        <title>Chromosome-level genome assembly of the freshwater bivalve Anodonta woodiana.</title>
        <authorList>
            <person name="Chen X."/>
        </authorList>
    </citation>
    <scope>NUCLEOTIDE SEQUENCE [LARGE SCALE GENOMIC DNA]</scope>
    <source>
        <strain evidence="1">MN2024</strain>
        <tissue evidence="1">Gills</tissue>
    </source>
</reference>